<reference evidence="4 5" key="1">
    <citation type="journal article" date="2018" name="Mol. Plant">
        <title>The genome of Artemisia annua provides insight into the evolution of Asteraceae family and artemisinin biosynthesis.</title>
        <authorList>
            <person name="Shen Q."/>
            <person name="Zhang L."/>
            <person name="Liao Z."/>
            <person name="Wang S."/>
            <person name="Yan T."/>
            <person name="Shi P."/>
            <person name="Liu M."/>
            <person name="Fu X."/>
            <person name="Pan Q."/>
            <person name="Wang Y."/>
            <person name="Lv Z."/>
            <person name="Lu X."/>
            <person name="Zhang F."/>
            <person name="Jiang W."/>
            <person name="Ma Y."/>
            <person name="Chen M."/>
            <person name="Hao X."/>
            <person name="Li L."/>
            <person name="Tang Y."/>
            <person name="Lv G."/>
            <person name="Zhou Y."/>
            <person name="Sun X."/>
            <person name="Brodelius P.E."/>
            <person name="Rose J.K.C."/>
            <person name="Tang K."/>
        </authorList>
    </citation>
    <scope>NUCLEOTIDE SEQUENCE [LARGE SCALE GENOMIC DNA]</scope>
    <source>
        <strain evidence="5">cv. Huhao1</strain>
        <tissue evidence="4">Leaf</tissue>
    </source>
</reference>
<keyword evidence="1" id="KW-0175">Coiled coil</keyword>
<dbReference type="EMBL" id="PKPP01015103">
    <property type="protein sequence ID" value="PWA38951.1"/>
    <property type="molecule type" value="Genomic_DNA"/>
</dbReference>
<protein>
    <recommendedName>
        <fullName evidence="3">DUF4216 domain-containing protein</fullName>
    </recommendedName>
</protein>
<organism evidence="4 5">
    <name type="scientific">Artemisia annua</name>
    <name type="common">Sweet wormwood</name>
    <dbReference type="NCBI Taxonomy" id="35608"/>
    <lineage>
        <taxon>Eukaryota</taxon>
        <taxon>Viridiplantae</taxon>
        <taxon>Streptophyta</taxon>
        <taxon>Embryophyta</taxon>
        <taxon>Tracheophyta</taxon>
        <taxon>Spermatophyta</taxon>
        <taxon>Magnoliopsida</taxon>
        <taxon>eudicotyledons</taxon>
        <taxon>Gunneridae</taxon>
        <taxon>Pentapetalae</taxon>
        <taxon>asterids</taxon>
        <taxon>campanulids</taxon>
        <taxon>Asterales</taxon>
        <taxon>Asteraceae</taxon>
        <taxon>Asteroideae</taxon>
        <taxon>Anthemideae</taxon>
        <taxon>Artemisiinae</taxon>
        <taxon>Artemisia</taxon>
    </lineage>
</organism>
<dbReference type="Proteomes" id="UP000245207">
    <property type="component" value="Unassembled WGS sequence"/>
</dbReference>
<feature type="region of interest" description="Disordered" evidence="2">
    <location>
        <begin position="491"/>
        <end position="517"/>
    </location>
</feature>
<feature type="domain" description="DUF4216" evidence="3">
    <location>
        <begin position="116"/>
        <end position="195"/>
    </location>
</feature>
<name>A0A2U1KQD9_ARTAN</name>
<evidence type="ECO:0000259" key="3">
    <source>
        <dbReference type="Pfam" id="PF13952"/>
    </source>
</evidence>
<dbReference type="OrthoDB" id="1878503at2759"/>
<keyword evidence="5" id="KW-1185">Reference proteome</keyword>
<evidence type="ECO:0000256" key="2">
    <source>
        <dbReference type="SAM" id="MobiDB-lite"/>
    </source>
</evidence>
<accession>A0A2U1KQD9</accession>
<dbReference type="InterPro" id="IPR025312">
    <property type="entry name" value="DUF4216"/>
</dbReference>
<feature type="coiled-coil region" evidence="1">
    <location>
        <begin position="533"/>
        <end position="567"/>
    </location>
</feature>
<dbReference type="AlphaFoldDB" id="A0A2U1KQD9"/>
<evidence type="ECO:0000313" key="4">
    <source>
        <dbReference type="EMBL" id="PWA38951.1"/>
    </source>
</evidence>
<proteinExistence type="predicted"/>
<evidence type="ECO:0000256" key="1">
    <source>
        <dbReference type="SAM" id="Coils"/>
    </source>
</evidence>
<dbReference type="PANTHER" id="PTHR48258">
    <property type="entry name" value="DUF4218 DOMAIN-CONTAINING PROTEIN-RELATED"/>
    <property type="match status" value="1"/>
</dbReference>
<evidence type="ECO:0000313" key="5">
    <source>
        <dbReference type="Proteomes" id="UP000245207"/>
    </source>
</evidence>
<comment type="caution">
    <text evidence="4">The sequence shown here is derived from an EMBL/GenBank/DDBJ whole genome shotgun (WGS) entry which is preliminary data.</text>
</comment>
<dbReference type="Pfam" id="PF13952">
    <property type="entry name" value="DUF4216"/>
    <property type="match status" value="1"/>
</dbReference>
<sequence>MQAVVWFILNNSPEIDADIQAYKDEFPNNTVETSFPPWFNHRIREKSVAKDPSCSPELLSLACGPSSSASTYPACIVNGVKFMVHERDILHTTQGSGVSTPGPDGDMYYGQLEEILELTYMGNRKVVLFRCKWFDTHNPSNPTARSRRSYTERGIHHILTDKDAFRNQQYILATQATQVFYLEDPARRPPHWKVVEDVHHRKIWHRDLVESDQDPSFTLPGYCAGNMVTGETSNRALRKAFRDNKNQPLPIGFDYDDQKTFSAIGKYQAQFNSLVGEQVRPLPLDCNWEQIPDVYKAHIFPALQTYFDLAPWLNDNRQVRYGNNAFTVGERVSTGLKLQMRSLYRKNKNRIKARWFDIHSTPAVAREHPPPPDAWVNRTREEWELLVDWWSDPARMERSAKNAENRSKNTILTHQGRTSFVQGRNNYRVDHNGENEDLVETWRKGHSSNGKFKTSKNETSYREMKSLFDQVKAGTAPSMTEEEILDRVVPSNSRQNMSGRGRRMTGTGKASSSSTHQPFEQDYITRQHMTEVLRREQQEKELFRKQTQEAQQRAIVAEQEARSANSRLGTMESFFGQFLAHYNSQGNPFNVPFPPPNPFNVPFPPPNPAAFSGPFPGPNPFLGPPAPQAPIPDPNNPFTNCYRPTFPNSTTCPGSSYKYVGFGRFFPIKSVCFIINAYLA</sequence>
<gene>
    <name evidence="4" type="ORF">CTI12_AA557230</name>
</gene>